<organism evidence="2 3">
    <name type="scientific">Elysia marginata</name>
    <dbReference type="NCBI Taxonomy" id="1093978"/>
    <lineage>
        <taxon>Eukaryota</taxon>
        <taxon>Metazoa</taxon>
        <taxon>Spiralia</taxon>
        <taxon>Lophotrochozoa</taxon>
        <taxon>Mollusca</taxon>
        <taxon>Gastropoda</taxon>
        <taxon>Heterobranchia</taxon>
        <taxon>Euthyneura</taxon>
        <taxon>Panpulmonata</taxon>
        <taxon>Sacoglossa</taxon>
        <taxon>Placobranchoidea</taxon>
        <taxon>Plakobranchidae</taxon>
        <taxon>Elysia</taxon>
    </lineage>
</organism>
<protein>
    <submittedName>
        <fullName evidence="2">Uncharacterized protein</fullName>
    </submittedName>
</protein>
<reference evidence="2 3" key="1">
    <citation type="journal article" date="2021" name="Elife">
        <title>Chloroplast acquisition without the gene transfer in kleptoplastic sea slugs, Plakobranchus ocellatus.</title>
        <authorList>
            <person name="Maeda T."/>
            <person name="Takahashi S."/>
            <person name="Yoshida T."/>
            <person name="Shimamura S."/>
            <person name="Takaki Y."/>
            <person name="Nagai Y."/>
            <person name="Toyoda A."/>
            <person name="Suzuki Y."/>
            <person name="Arimoto A."/>
            <person name="Ishii H."/>
            <person name="Satoh N."/>
            <person name="Nishiyama T."/>
            <person name="Hasebe M."/>
            <person name="Maruyama T."/>
            <person name="Minagawa J."/>
            <person name="Obokata J."/>
            <person name="Shigenobu S."/>
        </authorList>
    </citation>
    <scope>NUCLEOTIDE SEQUENCE [LARGE SCALE GENOMIC DNA]</scope>
</reference>
<keyword evidence="3" id="KW-1185">Reference proteome</keyword>
<dbReference type="AlphaFoldDB" id="A0AAV4F9B2"/>
<accession>A0AAV4F9B2</accession>
<feature type="compositionally biased region" description="Polar residues" evidence="1">
    <location>
        <begin position="8"/>
        <end position="18"/>
    </location>
</feature>
<evidence type="ECO:0000313" key="3">
    <source>
        <dbReference type="Proteomes" id="UP000762676"/>
    </source>
</evidence>
<evidence type="ECO:0000313" key="2">
    <source>
        <dbReference type="EMBL" id="GFR69943.1"/>
    </source>
</evidence>
<feature type="non-terminal residue" evidence="2">
    <location>
        <position position="51"/>
    </location>
</feature>
<feature type="region of interest" description="Disordered" evidence="1">
    <location>
        <begin position="1"/>
        <end position="51"/>
    </location>
</feature>
<dbReference type="EMBL" id="BMAT01004187">
    <property type="protein sequence ID" value="GFR69943.1"/>
    <property type="molecule type" value="Genomic_DNA"/>
</dbReference>
<comment type="caution">
    <text evidence="2">The sequence shown here is derived from an EMBL/GenBank/DDBJ whole genome shotgun (WGS) entry which is preliminary data.</text>
</comment>
<proteinExistence type="predicted"/>
<name>A0AAV4F9B2_9GAST</name>
<sequence length="51" mass="5966">MHSKKYLPTNSKESNQINDDLDEHDGVTEWKQLPDDAPTKRTMRNTVSHKK</sequence>
<feature type="compositionally biased region" description="Basic residues" evidence="1">
    <location>
        <begin position="41"/>
        <end position="51"/>
    </location>
</feature>
<gene>
    <name evidence="2" type="ORF">ElyMa_002060500</name>
</gene>
<dbReference type="Proteomes" id="UP000762676">
    <property type="component" value="Unassembled WGS sequence"/>
</dbReference>
<evidence type="ECO:0000256" key="1">
    <source>
        <dbReference type="SAM" id="MobiDB-lite"/>
    </source>
</evidence>
<feature type="compositionally biased region" description="Basic and acidic residues" evidence="1">
    <location>
        <begin position="24"/>
        <end position="39"/>
    </location>
</feature>